<dbReference type="PANTHER" id="PTHR46825">
    <property type="entry name" value="D-ALANYL-D-ALANINE-CARBOXYPEPTIDASE/ENDOPEPTIDASE AMPH"/>
    <property type="match status" value="1"/>
</dbReference>
<feature type="domain" description="Beta-lactamase-related" evidence="2">
    <location>
        <begin position="60"/>
        <end position="388"/>
    </location>
</feature>
<feature type="signal peptide" evidence="1">
    <location>
        <begin position="1"/>
        <end position="35"/>
    </location>
</feature>
<dbReference type="InterPro" id="IPR001466">
    <property type="entry name" value="Beta-lactam-related"/>
</dbReference>
<name>E2PXV9_STRCL</name>
<dbReference type="Pfam" id="PF00144">
    <property type="entry name" value="Beta-lactamase"/>
    <property type="match status" value="1"/>
</dbReference>
<evidence type="ECO:0000256" key="1">
    <source>
        <dbReference type="SAM" id="SignalP"/>
    </source>
</evidence>
<dbReference type="Gene3D" id="3.40.710.10">
    <property type="entry name" value="DD-peptidase/beta-lactamase superfamily"/>
    <property type="match status" value="1"/>
</dbReference>
<dbReference type="KEGG" id="sclf:BB341_12945"/>
<dbReference type="MEROPS" id="S12.003"/>
<evidence type="ECO:0000259" key="2">
    <source>
        <dbReference type="Pfam" id="PF00144"/>
    </source>
</evidence>
<dbReference type="SUPFAM" id="SSF56601">
    <property type="entry name" value="beta-lactamase/transpeptidase-like"/>
    <property type="match status" value="1"/>
</dbReference>
<proteinExistence type="predicted"/>
<dbReference type="InterPro" id="IPR012338">
    <property type="entry name" value="Beta-lactam/transpept-like"/>
</dbReference>
<dbReference type="InterPro" id="IPR050491">
    <property type="entry name" value="AmpC-like"/>
</dbReference>
<keyword evidence="4" id="KW-1185">Reference proteome</keyword>
<dbReference type="Proteomes" id="UP000002357">
    <property type="component" value="Chromosome"/>
</dbReference>
<dbReference type="PROSITE" id="PS00146">
    <property type="entry name" value="BETA_LACTAMASE_A"/>
    <property type="match status" value="1"/>
</dbReference>
<dbReference type="InterPro" id="IPR023650">
    <property type="entry name" value="Beta-lactam_class-A_AS"/>
</dbReference>
<feature type="chain" id="PRO_5003162506" evidence="1">
    <location>
        <begin position="36"/>
        <end position="412"/>
    </location>
</feature>
<evidence type="ECO:0000313" key="4">
    <source>
        <dbReference type="Proteomes" id="UP000002357"/>
    </source>
</evidence>
<dbReference type="PANTHER" id="PTHR46825:SF7">
    <property type="entry name" value="D-ALANYL-D-ALANINE CARBOXYPEPTIDASE"/>
    <property type="match status" value="1"/>
</dbReference>
<evidence type="ECO:0000313" key="3">
    <source>
        <dbReference type="EMBL" id="EFG08199.1"/>
    </source>
</evidence>
<organism evidence="3 4">
    <name type="scientific">Streptomyces clavuligerus</name>
    <dbReference type="NCBI Taxonomy" id="1901"/>
    <lineage>
        <taxon>Bacteria</taxon>
        <taxon>Bacillati</taxon>
        <taxon>Actinomycetota</taxon>
        <taxon>Actinomycetes</taxon>
        <taxon>Kitasatosporales</taxon>
        <taxon>Streptomycetaceae</taxon>
        <taxon>Streptomyces</taxon>
    </lineage>
</organism>
<dbReference type="eggNOG" id="COG1680">
    <property type="taxonomic scope" value="Bacteria"/>
</dbReference>
<accession>E2PXV9</accession>
<reference evidence="3 4" key="1">
    <citation type="journal article" date="2010" name="Genome Biol. Evol.">
        <title>The sequence of a 1.8-mb bacterial linear plasmid reveals a rich evolutionary reservoir of secondary metabolic pathways.</title>
        <authorList>
            <person name="Medema M.H."/>
            <person name="Trefzer A."/>
            <person name="Kovalchuk A."/>
            <person name="van den Berg M."/>
            <person name="Mueller U."/>
            <person name="Heijne W."/>
            <person name="Wu L."/>
            <person name="Alam M.T."/>
            <person name="Ronning C.M."/>
            <person name="Nierman W.C."/>
            <person name="Bovenberg R.A.L."/>
            <person name="Breitling R."/>
            <person name="Takano E."/>
        </authorList>
    </citation>
    <scope>NUCLEOTIDE SEQUENCE [LARGE SCALE GENOMIC DNA]</scope>
    <source>
        <strain evidence="4">ATCC 27064 / DSM 738 / JCM 4710 / NBRC 13307 / NCIMB 12785 / NRRL 3585 / VKM Ac-602</strain>
    </source>
</reference>
<dbReference type="EMBL" id="CM000913">
    <property type="protein sequence ID" value="EFG08199.1"/>
    <property type="molecule type" value="Genomic_DNA"/>
</dbReference>
<dbReference type="AlphaFoldDB" id="E2PXV9"/>
<dbReference type="GeneID" id="93730338"/>
<protein>
    <submittedName>
        <fullName evidence="3">Alkaline D-peptidase</fullName>
    </submittedName>
</protein>
<dbReference type="STRING" id="1901.BB341_12945"/>
<keyword evidence="1" id="KW-0732">Signal</keyword>
<dbReference type="RefSeq" id="WP_003961222.1">
    <property type="nucleotide sequence ID" value="NZ_CM000913.1"/>
</dbReference>
<dbReference type="OrthoDB" id="5177574at2"/>
<gene>
    <name evidence="3" type="primary">adp1</name>
    <name evidence="3" type="ORF">SCLAV_3128</name>
</gene>
<sequence>MSSRPSTPGPGRVLGAALAAAAVTVGLLQAPAASAASVASTATAAEDRPRGRQGAAVQQVLEDAVRSGTPGMLASVTSGGPGGNVYTWRGAAGVADLRTGERRGHHDRFRIGSVTKSLTAAVVLTLAAEGRLDLDDTVEQWLPGLIAGHGHDGSAVTIRQLLNHTSGISDYSSNREFFDRYIGRDFLKNRFQRHTPESLVGWAVRAAPDFAPGTGWRYSNTNYIVAGLIIQKVTGRSYENEVERRVLRPLGMRDTSLPRHSVTLPRPSGRGYTKVPFGDPAGAVHDGTALNTSTGWAAGDIISTTGDLQRFVRALMSGRLLPPAQQKELTTTVPTTEEGHRYGLGVGWTTLPCGVGIWGHAGGIHGSRTGVYADGRGGRSLVVNANADWAGSPEAALNAAFCPPEPRSGPSA</sequence>